<feature type="compositionally biased region" description="Polar residues" evidence="1">
    <location>
        <begin position="206"/>
        <end position="228"/>
    </location>
</feature>
<accession>A0A7S2JTG5</accession>
<name>A0A7S2JTG5_9STRA</name>
<feature type="compositionally biased region" description="Basic residues" evidence="1">
    <location>
        <begin position="101"/>
        <end position="114"/>
    </location>
</feature>
<dbReference type="AlphaFoldDB" id="A0A7S2JTG5"/>
<organism evidence="2">
    <name type="scientific">Leptocylindrus danicus</name>
    <dbReference type="NCBI Taxonomy" id="163516"/>
    <lineage>
        <taxon>Eukaryota</taxon>
        <taxon>Sar</taxon>
        <taxon>Stramenopiles</taxon>
        <taxon>Ochrophyta</taxon>
        <taxon>Bacillariophyta</taxon>
        <taxon>Coscinodiscophyceae</taxon>
        <taxon>Chaetocerotophycidae</taxon>
        <taxon>Leptocylindrales</taxon>
        <taxon>Leptocylindraceae</taxon>
        <taxon>Leptocylindrus</taxon>
    </lineage>
</organism>
<feature type="compositionally biased region" description="Polar residues" evidence="1">
    <location>
        <begin position="116"/>
        <end position="129"/>
    </location>
</feature>
<feature type="compositionally biased region" description="Basic and acidic residues" evidence="1">
    <location>
        <begin position="90"/>
        <end position="100"/>
    </location>
</feature>
<evidence type="ECO:0000256" key="1">
    <source>
        <dbReference type="SAM" id="MobiDB-lite"/>
    </source>
</evidence>
<protein>
    <submittedName>
        <fullName evidence="2">Uncharacterized protein</fullName>
    </submittedName>
</protein>
<dbReference type="EMBL" id="HBGY01001526">
    <property type="protein sequence ID" value="CAD9557089.1"/>
    <property type="molecule type" value="Transcribed_RNA"/>
</dbReference>
<reference evidence="2" key="1">
    <citation type="submission" date="2021-01" db="EMBL/GenBank/DDBJ databases">
        <authorList>
            <person name="Corre E."/>
            <person name="Pelletier E."/>
            <person name="Niang G."/>
            <person name="Scheremetjew M."/>
            <person name="Finn R."/>
            <person name="Kale V."/>
            <person name="Holt S."/>
            <person name="Cochrane G."/>
            <person name="Meng A."/>
            <person name="Brown T."/>
            <person name="Cohen L."/>
        </authorList>
    </citation>
    <scope>NUCLEOTIDE SEQUENCE</scope>
    <source>
        <strain evidence="2">B650</strain>
    </source>
</reference>
<evidence type="ECO:0000313" key="2">
    <source>
        <dbReference type="EMBL" id="CAD9557089.1"/>
    </source>
</evidence>
<feature type="compositionally biased region" description="Basic and acidic residues" evidence="1">
    <location>
        <begin position="232"/>
        <end position="241"/>
    </location>
</feature>
<gene>
    <name evidence="2" type="ORF">LDAN0321_LOCUS1046</name>
</gene>
<sequence length="318" mass="36206">MNNSKHRAYFNGSNDELFNFDAPNVFQNLTLLKKTKTKMSEDDEAWFTRIHPLHFHSREIRALKKRKSGLKRRSADESCGPSLSKSFRSHGVDKENDSRHTVSKARKHTSKHSVRPAQSIQPLGSNANASPAKERQDPSEVLSLMSKYWKEPSSSLTKNTRSREQRINDTKPLVKAKKSNVSSSGPKTYKTDVSRVQKKSIKLSKTPCNEETSDPSSMSNQSVDTRMSGSKRKQELRPPMREREKRIIKITPQDRKLCSAPEAESLKITRPFGAGCRQPKCHSVKDVKRWEKQTGQQYFLLSPGGRREANVAIQNMLK</sequence>
<feature type="region of interest" description="Disordered" evidence="1">
    <location>
        <begin position="65"/>
        <end position="241"/>
    </location>
</feature>
<proteinExistence type="predicted"/>